<evidence type="ECO:0000313" key="5">
    <source>
        <dbReference type="Proteomes" id="UP000002051"/>
    </source>
</evidence>
<gene>
    <name evidence="3" type="ordered locus">MTR_5g080150</name>
</gene>
<dbReference type="InterPro" id="IPR001810">
    <property type="entry name" value="F-box_dom"/>
</dbReference>
<dbReference type="Proteomes" id="UP000002051">
    <property type="component" value="Chromosome 5"/>
</dbReference>
<dbReference type="SUPFAM" id="SSF52047">
    <property type="entry name" value="RNI-like"/>
    <property type="match status" value="1"/>
</dbReference>
<dbReference type="STRING" id="3880.G7KBT2"/>
<dbReference type="AlphaFoldDB" id="G7KBT2"/>
<dbReference type="EMBL" id="CM001221">
    <property type="protein sequence ID" value="AES99385.1"/>
    <property type="molecule type" value="Genomic_DNA"/>
</dbReference>
<protein>
    <submittedName>
        <fullName evidence="3">F-box/RNI/FBD-like domain protein</fullName>
    </submittedName>
</protein>
<evidence type="ECO:0000259" key="1">
    <source>
        <dbReference type="Pfam" id="PF00646"/>
    </source>
</evidence>
<dbReference type="Pfam" id="PF00646">
    <property type="entry name" value="F-box"/>
    <property type="match status" value="1"/>
</dbReference>
<reference evidence="3 5" key="2">
    <citation type="journal article" date="2014" name="BMC Genomics">
        <title>An improved genome release (version Mt4.0) for the model legume Medicago truncatula.</title>
        <authorList>
            <person name="Tang H."/>
            <person name="Krishnakumar V."/>
            <person name="Bidwell S."/>
            <person name="Rosen B."/>
            <person name="Chan A."/>
            <person name="Zhou S."/>
            <person name="Gentzbittel L."/>
            <person name="Childs K.L."/>
            <person name="Yandell M."/>
            <person name="Gundlach H."/>
            <person name="Mayer K.F."/>
            <person name="Schwartz D.C."/>
            <person name="Town C.D."/>
        </authorList>
    </citation>
    <scope>GENOME REANNOTATION</scope>
    <source>
        <strain evidence="4 5">cv. Jemalong A17</strain>
    </source>
</reference>
<evidence type="ECO:0000313" key="4">
    <source>
        <dbReference type="EnsemblPlants" id="AES99385"/>
    </source>
</evidence>
<feature type="domain" description="At1g61320/AtMIF1 LRR" evidence="2">
    <location>
        <begin position="80"/>
        <end position="330"/>
    </location>
</feature>
<dbReference type="PANTHER" id="PTHR34145:SF28">
    <property type="entry name" value="F-BOX DOMAIN-CONTAINING PROTEIN"/>
    <property type="match status" value="1"/>
</dbReference>
<dbReference type="InterPro" id="IPR055357">
    <property type="entry name" value="LRR_At1g61320_AtMIF1"/>
</dbReference>
<organism evidence="3 5">
    <name type="scientific">Medicago truncatula</name>
    <name type="common">Barrel medic</name>
    <name type="synonym">Medicago tribuloides</name>
    <dbReference type="NCBI Taxonomy" id="3880"/>
    <lineage>
        <taxon>Eukaryota</taxon>
        <taxon>Viridiplantae</taxon>
        <taxon>Streptophyta</taxon>
        <taxon>Embryophyta</taxon>
        <taxon>Tracheophyta</taxon>
        <taxon>Spermatophyta</taxon>
        <taxon>Magnoliopsida</taxon>
        <taxon>eudicotyledons</taxon>
        <taxon>Gunneridae</taxon>
        <taxon>Pentapetalae</taxon>
        <taxon>rosids</taxon>
        <taxon>fabids</taxon>
        <taxon>Fabales</taxon>
        <taxon>Fabaceae</taxon>
        <taxon>Papilionoideae</taxon>
        <taxon>50 kb inversion clade</taxon>
        <taxon>NPAAA clade</taxon>
        <taxon>Hologalegina</taxon>
        <taxon>IRL clade</taxon>
        <taxon>Trifolieae</taxon>
        <taxon>Medicago</taxon>
    </lineage>
</organism>
<dbReference type="InterPro" id="IPR053772">
    <property type="entry name" value="At1g61320/At1g61330-like"/>
</dbReference>
<reference evidence="3 5" key="1">
    <citation type="journal article" date="2011" name="Nature">
        <title>The Medicago genome provides insight into the evolution of rhizobial symbioses.</title>
        <authorList>
            <person name="Young N.D."/>
            <person name="Debelle F."/>
            <person name="Oldroyd G.E."/>
            <person name="Geurts R."/>
            <person name="Cannon S.B."/>
            <person name="Udvardi M.K."/>
            <person name="Benedito V.A."/>
            <person name="Mayer K.F."/>
            <person name="Gouzy J."/>
            <person name="Schoof H."/>
            <person name="Van de Peer Y."/>
            <person name="Proost S."/>
            <person name="Cook D.R."/>
            <person name="Meyers B.C."/>
            <person name="Spannagl M."/>
            <person name="Cheung F."/>
            <person name="De Mita S."/>
            <person name="Krishnakumar V."/>
            <person name="Gundlach H."/>
            <person name="Zhou S."/>
            <person name="Mudge J."/>
            <person name="Bharti A.K."/>
            <person name="Murray J.D."/>
            <person name="Naoumkina M.A."/>
            <person name="Rosen B."/>
            <person name="Silverstein K.A."/>
            <person name="Tang H."/>
            <person name="Rombauts S."/>
            <person name="Zhao P.X."/>
            <person name="Zhou P."/>
            <person name="Barbe V."/>
            <person name="Bardou P."/>
            <person name="Bechner M."/>
            <person name="Bellec A."/>
            <person name="Berger A."/>
            <person name="Berges H."/>
            <person name="Bidwell S."/>
            <person name="Bisseling T."/>
            <person name="Choisne N."/>
            <person name="Couloux A."/>
            <person name="Denny R."/>
            <person name="Deshpande S."/>
            <person name="Dai X."/>
            <person name="Doyle J.J."/>
            <person name="Dudez A.M."/>
            <person name="Farmer A.D."/>
            <person name="Fouteau S."/>
            <person name="Franken C."/>
            <person name="Gibelin C."/>
            <person name="Gish J."/>
            <person name="Goldstein S."/>
            <person name="Gonzalez A.J."/>
            <person name="Green P.J."/>
            <person name="Hallab A."/>
            <person name="Hartog M."/>
            <person name="Hua A."/>
            <person name="Humphray S.J."/>
            <person name="Jeong D.H."/>
            <person name="Jing Y."/>
            <person name="Jocker A."/>
            <person name="Kenton S.M."/>
            <person name="Kim D.J."/>
            <person name="Klee K."/>
            <person name="Lai H."/>
            <person name="Lang C."/>
            <person name="Lin S."/>
            <person name="Macmil S.L."/>
            <person name="Magdelenat G."/>
            <person name="Matthews L."/>
            <person name="McCorrison J."/>
            <person name="Monaghan E.L."/>
            <person name="Mun J.H."/>
            <person name="Najar F.Z."/>
            <person name="Nicholson C."/>
            <person name="Noirot C."/>
            <person name="O'Bleness M."/>
            <person name="Paule C.R."/>
            <person name="Poulain J."/>
            <person name="Prion F."/>
            <person name="Qin B."/>
            <person name="Qu C."/>
            <person name="Retzel E.F."/>
            <person name="Riddle C."/>
            <person name="Sallet E."/>
            <person name="Samain S."/>
            <person name="Samson N."/>
            <person name="Sanders I."/>
            <person name="Saurat O."/>
            <person name="Scarpelli C."/>
            <person name="Schiex T."/>
            <person name="Segurens B."/>
            <person name="Severin A.J."/>
            <person name="Sherrier D.J."/>
            <person name="Shi R."/>
            <person name="Sims S."/>
            <person name="Singer S.R."/>
            <person name="Sinharoy S."/>
            <person name="Sterck L."/>
            <person name="Viollet A."/>
            <person name="Wang B.B."/>
            <person name="Wang K."/>
            <person name="Wang M."/>
            <person name="Wang X."/>
            <person name="Warfsmann J."/>
            <person name="Weissenbach J."/>
            <person name="White D.D."/>
            <person name="White J.D."/>
            <person name="Wiley G.B."/>
            <person name="Wincker P."/>
            <person name="Xing Y."/>
            <person name="Yang L."/>
            <person name="Yao Z."/>
            <person name="Ying F."/>
            <person name="Zhai J."/>
            <person name="Zhou L."/>
            <person name="Zuber A."/>
            <person name="Denarie J."/>
            <person name="Dixon R.A."/>
            <person name="May G.D."/>
            <person name="Schwartz D.C."/>
            <person name="Rogers J."/>
            <person name="Quetier F."/>
            <person name="Town C.D."/>
            <person name="Roe B.A."/>
        </authorList>
    </citation>
    <scope>NUCLEOTIDE SEQUENCE [LARGE SCALE GENOMIC DNA]</scope>
    <source>
        <strain evidence="3">A17</strain>
        <strain evidence="4 5">cv. Jemalong A17</strain>
    </source>
</reference>
<proteinExistence type="predicted"/>
<dbReference type="PANTHER" id="PTHR34145">
    <property type="entry name" value="OS02G0105600 PROTEIN"/>
    <property type="match status" value="1"/>
</dbReference>
<feature type="domain" description="F-box" evidence="1">
    <location>
        <begin position="7"/>
        <end position="43"/>
    </location>
</feature>
<evidence type="ECO:0000313" key="3">
    <source>
        <dbReference type="EMBL" id="AES99385.1"/>
    </source>
</evidence>
<dbReference type="InterPro" id="IPR036047">
    <property type="entry name" value="F-box-like_dom_sf"/>
</dbReference>
<dbReference type="HOGENOM" id="CLU_045042_0_0_1"/>
<sequence>MGSIDRFSLLHDSLLSIIVSSLPFKDAVKTSTLSKDWENVCKLTRNIEFNELFFIKFDQPHEIVHSQRMAFLDFMKKGIENHGENAIDKFSLTMSAHNVFSEDIDRCIRFAIRNEVKDLELDFTSPTWNKDEFYYNNFVASVDLSSYVYEYSGLQSLKLYSCDFSASEMVNFHSLKEISLGFMRVSICAIEALLTNCEMLESLNFYKCWSLDEFILKGEYLGLKKLVINRCHFKSSTFRINAPNLKVFDYHGSLFDIDIQSPALDEVNLDFPLELGCQSHGSYYLHKLLKDLPSPRVMTVCSYWLQGITFMLNSCPNLEHLTIEIVEKRYMNFFEPVFPIIPEKYWIDTIEAYKCVKSHLKKVEIKGFKVKGNDNSIDTDGHNVWQYIVTD</sequence>
<evidence type="ECO:0000259" key="2">
    <source>
        <dbReference type="Pfam" id="PF23622"/>
    </source>
</evidence>
<dbReference type="Pfam" id="PF23622">
    <property type="entry name" value="LRR_At1g61320_AtMIF1"/>
    <property type="match status" value="1"/>
</dbReference>
<dbReference type="SUPFAM" id="SSF81383">
    <property type="entry name" value="F-box domain"/>
    <property type="match status" value="1"/>
</dbReference>
<dbReference type="eggNOG" id="ENOG502QVFC">
    <property type="taxonomic scope" value="Eukaryota"/>
</dbReference>
<dbReference type="Gene3D" id="3.80.10.10">
    <property type="entry name" value="Ribonuclease Inhibitor"/>
    <property type="match status" value="1"/>
</dbReference>
<dbReference type="OMA" id="SECEHLE"/>
<dbReference type="EnsemblPlants" id="AES99385">
    <property type="protein sequence ID" value="AES99385"/>
    <property type="gene ID" value="MTR_5g080150"/>
</dbReference>
<dbReference type="InterPro" id="IPR032675">
    <property type="entry name" value="LRR_dom_sf"/>
</dbReference>
<name>G7KBT2_MEDTR</name>
<reference evidence="4" key="3">
    <citation type="submission" date="2015-04" db="UniProtKB">
        <authorList>
            <consortium name="EnsemblPlants"/>
        </authorList>
    </citation>
    <scope>IDENTIFICATION</scope>
    <source>
        <strain evidence="4">cv. Jemalong A17</strain>
    </source>
</reference>
<dbReference type="PaxDb" id="3880-AES99385"/>
<keyword evidence="5" id="KW-1185">Reference proteome</keyword>
<accession>G7KBT2</accession>